<protein>
    <submittedName>
        <fullName evidence="8">MFS transporter</fullName>
    </submittedName>
</protein>
<name>A0A838A5S1_9PSEU</name>
<evidence type="ECO:0000256" key="2">
    <source>
        <dbReference type="ARBA" id="ARBA00022448"/>
    </source>
</evidence>
<evidence type="ECO:0000256" key="1">
    <source>
        <dbReference type="ARBA" id="ARBA00004651"/>
    </source>
</evidence>
<feature type="transmembrane region" description="Helical" evidence="6">
    <location>
        <begin position="297"/>
        <end position="315"/>
    </location>
</feature>
<dbReference type="InterPro" id="IPR011701">
    <property type="entry name" value="MFS"/>
</dbReference>
<dbReference type="InterPro" id="IPR020846">
    <property type="entry name" value="MFS_dom"/>
</dbReference>
<keyword evidence="9" id="KW-1185">Reference proteome</keyword>
<feature type="domain" description="Major facilitator superfamily (MFS) profile" evidence="7">
    <location>
        <begin position="7"/>
        <end position="411"/>
    </location>
</feature>
<dbReference type="Proteomes" id="UP000582974">
    <property type="component" value="Unassembled WGS sequence"/>
</dbReference>
<dbReference type="RefSeq" id="WP_180891959.1">
    <property type="nucleotide sequence ID" value="NZ_JACCKD010000002.1"/>
</dbReference>
<feature type="transmembrane region" description="Helical" evidence="6">
    <location>
        <begin position="142"/>
        <end position="169"/>
    </location>
</feature>
<dbReference type="EMBL" id="JACCKD010000002">
    <property type="protein sequence ID" value="MBA0125120.1"/>
    <property type="molecule type" value="Genomic_DNA"/>
</dbReference>
<feature type="transmembrane region" description="Helical" evidence="6">
    <location>
        <begin position="385"/>
        <end position="406"/>
    </location>
</feature>
<proteinExistence type="predicted"/>
<keyword evidence="5 6" id="KW-0472">Membrane</keyword>
<dbReference type="SUPFAM" id="SSF103473">
    <property type="entry name" value="MFS general substrate transporter"/>
    <property type="match status" value="1"/>
</dbReference>
<dbReference type="Pfam" id="PF07690">
    <property type="entry name" value="MFS_1"/>
    <property type="match status" value="1"/>
</dbReference>
<evidence type="ECO:0000256" key="4">
    <source>
        <dbReference type="ARBA" id="ARBA00022989"/>
    </source>
</evidence>
<dbReference type="PANTHER" id="PTHR43385">
    <property type="entry name" value="RIBOFLAVIN TRANSPORTER RIBJ"/>
    <property type="match status" value="1"/>
</dbReference>
<keyword evidence="2" id="KW-0813">Transport</keyword>
<feature type="transmembrane region" description="Helical" evidence="6">
    <location>
        <begin position="321"/>
        <end position="339"/>
    </location>
</feature>
<sequence length="426" mass="43476">MRTRGPRSPAGFYGWHIVGFATLMVAASAPGQTAAVSVFIDPMIAELGISRSTVSAAYLVGTLSGAFAMPFVGRMLDRFGVRRVMTVIGLVFSAALCALAAVSSVVGLTGGFVAIRMAGQGALGLAATTAVALWFDKRRGTALGVVSAIGASAIALAPVLLEGVVIAQWGWRSAWLAQGVTIALVVLPVAWFGMRDRPADLGQRPDGAPDDGSSGERHAWGLTRAAALRTPFFWVVTAAIATVSLLVTAINFHQISLLGEQGLSATEAAANFIPQTVANLLATFAAGYLADRVHNRILLVACMACLLGGLVLATVVSPGVLAVLLGLLIGAAGGSVRALEAATLTRYFGTAHIGAIRGTVSAVMVGSTAFGPLAFAGVFELAGSYVPALLVASAMPVTVAIAAIVIRPPHVGSRNHEGATPEPCAE</sequence>
<comment type="caution">
    <text evidence="8">The sequence shown here is derived from an EMBL/GenBank/DDBJ whole genome shotgun (WGS) entry which is preliminary data.</text>
</comment>
<feature type="transmembrane region" description="Helical" evidence="6">
    <location>
        <begin position="84"/>
        <end position="107"/>
    </location>
</feature>
<feature type="transmembrane region" description="Helical" evidence="6">
    <location>
        <begin position="272"/>
        <end position="290"/>
    </location>
</feature>
<dbReference type="PROSITE" id="PS50850">
    <property type="entry name" value="MFS"/>
    <property type="match status" value="1"/>
</dbReference>
<feature type="transmembrane region" description="Helical" evidence="6">
    <location>
        <begin position="12"/>
        <end position="40"/>
    </location>
</feature>
<feature type="transmembrane region" description="Helical" evidence="6">
    <location>
        <begin position="232"/>
        <end position="252"/>
    </location>
</feature>
<evidence type="ECO:0000256" key="6">
    <source>
        <dbReference type="SAM" id="Phobius"/>
    </source>
</evidence>
<evidence type="ECO:0000256" key="3">
    <source>
        <dbReference type="ARBA" id="ARBA00022692"/>
    </source>
</evidence>
<keyword evidence="3 6" id="KW-0812">Transmembrane</keyword>
<reference evidence="8 9" key="1">
    <citation type="submission" date="2020-07" db="EMBL/GenBank/DDBJ databases">
        <title>Genome of Haloechinothrix sp.</title>
        <authorList>
            <person name="Tang S.-K."/>
            <person name="Yang L."/>
            <person name="Zhu W.-Y."/>
        </authorList>
    </citation>
    <scope>NUCLEOTIDE SEQUENCE [LARGE SCALE GENOMIC DNA]</scope>
    <source>
        <strain evidence="8 9">YIM 98757</strain>
    </source>
</reference>
<evidence type="ECO:0000256" key="5">
    <source>
        <dbReference type="ARBA" id="ARBA00023136"/>
    </source>
</evidence>
<dbReference type="PANTHER" id="PTHR43385:SF1">
    <property type="entry name" value="RIBOFLAVIN TRANSPORTER RIBJ"/>
    <property type="match status" value="1"/>
</dbReference>
<dbReference type="GO" id="GO:0005886">
    <property type="term" value="C:plasma membrane"/>
    <property type="evidence" value="ECO:0007669"/>
    <property type="project" value="UniProtKB-SubCell"/>
</dbReference>
<comment type="subcellular location">
    <subcellularLocation>
        <location evidence="1">Cell membrane</location>
        <topology evidence="1">Multi-pass membrane protein</topology>
    </subcellularLocation>
</comment>
<dbReference type="AlphaFoldDB" id="A0A838A5S1"/>
<keyword evidence="4 6" id="KW-1133">Transmembrane helix</keyword>
<feature type="transmembrane region" description="Helical" evidence="6">
    <location>
        <begin position="360"/>
        <end position="379"/>
    </location>
</feature>
<accession>A0A838A5S1</accession>
<organism evidence="8 9">
    <name type="scientific">Haloechinothrix aidingensis</name>
    <dbReference type="NCBI Taxonomy" id="2752311"/>
    <lineage>
        <taxon>Bacteria</taxon>
        <taxon>Bacillati</taxon>
        <taxon>Actinomycetota</taxon>
        <taxon>Actinomycetes</taxon>
        <taxon>Pseudonocardiales</taxon>
        <taxon>Pseudonocardiaceae</taxon>
        <taxon>Haloechinothrix</taxon>
    </lineage>
</organism>
<feature type="transmembrane region" description="Helical" evidence="6">
    <location>
        <begin position="113"/>
        <end position="135"/>
    </location>
</feature>
<gene>
    <name evidence="8" type="ORF">H0B56_06155</name>
</gene>
<evidence type="ECO:0000313" key="9">
    <source>
        <dbReference type="Proteomes" id="UP000582974"/>
    </source>
</evidence>
<dbReference type="InterPro" id="IPR036259">
    <property type="entry name" value="MFS_trans_sf"/>
</dbReference>
<feature type="transmembrane region" description="Helical" evidence="6">
    <location>
        <begin position="52"/>
        <end position="72"/>
    </location>
</feature>
<dbReference type="Gene3D" id="1.20.1250.20">
    <property type="entry name" value="MFS general substrate transporter like domains"/>
    <property type="match status" value="2"/>
</dbReference>
<feature type="transmembrane region" description="Helical" evidence="6">
    <location>
        <begin position="175"/>
        <end position="194"/>
    </location>
</feature>
<evidence type="ECO:0000313" key="8">
    <source>
        <dbReference type="EMBL" id="MBA0125120.1"/>
    </source>
</evidence>
<dbReference type="InterPro" id="IPR052983">
    <property type="entry name" value="MFS_Riboflavin_Transporter"/>
</dbReference>
<dbReference type="GO" id="GO:0022857">
    <property type="term" value="F:transmembrane transporter activity"/>
    <property type="evidence" value="ECO:0007669"/>
    <property type="project" value="InterPro"/>
</dbReference>
<evidence type="ECO:0000259" key="7">
    <source>
        <dbReference type="PROSITE" id="PS50850"/>
    </source>
</evidence>